<feature type="transmembrane region" description="Helical" evidence="8">
    <location>
        <begin position="455"/>
        <end position="472"/>
    </location>
</feature>
<evidence type="ECO:0000256" key="3">
    <source>
        <dbReference type="ARBA" id="ARBA00022692"/>
    </source>
</evidence>
<keyword evidence="11" id="KW-1185">Reference proteome</keyword>
<keyword evidence="6 8" id="KW-0472">Membrane</keyword>
<dbReference type="PANTHER" id="PTHR42682">
    <property type="entry name" value="HYDROGENASE-4 COMPONENT F"/>
    <property type="match status" value="1"/>
</dbReference>
<feature type="transmembrane region" description="Helical" evidence="8">
    <location>
        <begin position="124"/>
        <end position="141"/>
    </location>
</feature>
<dbReference type="EMBL" id="NRSH01000116">
    <property type="protein sequence ID" value="MBK1727234.1"/>
    <property type="molecule type" value="Genomic_DNA"/>
</dbReference>
<feature type="transmembrane region" description="Helical" evidence="8">
    <location>
        <begin position="286"/>
        <end position="306"/>
    </location>
</feature>
<dbReference type="InterPro" id="IPR001750">
    <property type="entry name" value="ND/Mrp_TM"/>
</dbReference>
<evidence type="ECO:0000313" key="10">
    <source>
        <dbReference type="EMBL" id="MBK1727234.1"/>
    </source>
</evidence>
<evidence type="ECO:0000256" key="6">
    <source>
        <dbReference type="ARBA" id="ARBA00023136"/>
    </source>
</evidence>
<feature type="transmembrane region" description="Helical" evidence="8">
    <location>
        <begin position="318"/>
        <end position="339"/>
    </location>
</feature>
<feature type="transmembrane region" description="Helical" evidence="8">
    <location>
        <begin position="193"/>
        <end position="219"/>
    </location>
</feature>
<evidence type="ECO:0000259" key="9">
    <source>
        <dbReference type="Pfam" id="PF00361"/>
    </source>
</evidence>
<feature type="transmembrane region" description="Helical" evidence="8">
    <location>
        <begin position="6"/>
        <end position="22"/>
    </location>
</feature>
<evidence type="ECO:0000256" key="5">
    <source>
        <dbReference type="ARBA" id="ARBA00023002"/>
    </source>
</evidence>
<keyword evidence="4 8" id="KW-1133">Transmembrane helix</keyword>
<protein>
    <recommendedName>
        <fullName evidence="9">NADH:quinone oxidoreductase/Mrp antiporter transmembrane domain-containing protein</fullName>
    </recommendedName>
</protein>
<dbReference type="InterPro" id="IPR052175">
    <property type="entry name" value="ComplexI-like_HydComp"/>
</dbReference>
<feature type="transmembrane region" description="Helical" evidence="8">
    <location>
        <begin position="253"/>
        <end position="274"/>
    </location>
</feature>
<evidence type="ECO:0000313" key="11">
    <source>
        <dbReference type="Proteomes" id="UP000738126"/>
    </source>
</evidence>
<dbReference type="Pfam" id="PF00361">
    <property type="entry name" value="Proton_antipo_M"/>
    <property type="match status" value="1"/>
</dbReference>
<evidence type="ECO:0000256" key="8">
    <source>
        <dbReference type="SAM" id="Phobius"/>
    </source>
</evidence>
<feature type="domain" description="NADH:quinone oxidoreductase/Mrp antiporter transmembrane" evidence="9">
    <location>
        <begin position="117"/>
        <end position="340"/>
    </location>
</feature>
<feature type="transmembrane region" description="Helical" evidence="8">
    <location>
        <begin position="67"/>
        <end position="88"/>
    </location>
</feature>
<feature type="transmembrane region" description="Helical" evidence="8">
    <location>
        <begin position="29"/>
        <end position="47"/>
    </location>
</feature>
<feature type="transmembrane region" description="Helical" evidence="8">
    <location>
        <begin position="346"/>
        <end position="365"/>
    </location>
</feature>
<feature type="transmembrane region" description="Helical" evidence="8">
    <location>
        <begin position="385"/>
        <end position="405"/>
    </location>
</feature>
<gene>
    <name evidence="10" type="ORF">CKO13_09435</name>
</gene>
<accession>A0ABS1E7S5</accession>
<keyword evidence="2" id="KW-1003">Cell membrane</keyword>
<evidence type="ECO:0000256" key="1">
    <source>
        <dbReference type="ARBA" id="ARBA00004651"/>
    </source>
</evidence>
<comment type="subcellular location">
    <subcellularLocation>
        <location evidence="1">Cell membrane</location>
        <topology evidence="1">Multi-pass membrane protein</topology>
    </subcellularLocation>
    <subcellularLocation>
        <location evidence="7">Membrane</location>
        <topology evidence="7">Multi-pass membrane protein</topology>
    </subcellularLocation>
</comment>
<name>A0ABS1E7S5_9GAMM</name>
<evidence type="ECO:0000256" key="2">
    <source>
        <dbReference type="ARBA" id="ARBA00022475"/>
    </source>
</evidence>
<keyword evidence="3 7" id="KW-0812">Transmembrane</keyword>
<feature type="transmembrane region" description="Helical" evidence="8">
    <location>
        <begin position="531"/>
        <end position="554"/>
    </location>
</feature>
<dbReference type="RefSeq" id="WP_200260101.1">
    <property type="nucleotide sequence ID" value="NZ_NRSH01000116.1"/>
</dbReference>
<proteinExistence type="predicted"/>
<organism evidence="10 11">
    <name type="scientific">Halorhodospira neutriphila</name>
    <dbReference type="NCBI Taxonomy" id="168379"/>
    <lineage>
        <taxon>Bacteria</taxon>
        <taxon>Pseudomonadati</taxon>
        <taxon>Pseudomonadota</taxon>
        <taxon>Gammaproteobacteria</taxon>
        <taxon>Chromatiales</taxon>
        <taxon>Ectothiorhodospiraceae</taxon>
        <taxon>Halorhodospira</taxon>
    </lineage>
</organism>
<dbReference type="PANTHER" id="PTHR42682:SF4">
    <property type="entry name" value="NADH-UBIQUINONE_PLASTOQUINONE"/>
    <property type="match status" value="1"/>
</dbReference>
<feature type="transmembrane region" description="Helical" evidence="8">
    <location>
        <begin position="100"/>
        <end position="118"/>
    </location>
</feature>
<feature type="transmembrane region" description="Helical" evidence="8">
    <location>
        <begin position="226"/>
        <end position="247"/>
    </location>
</feature>
<feature type="transmembrane region" description="Helical" evidence="8">
    <location>
        <begin position="153"/>
        <end position="173"/>
    </location>
</feature>
<reference evidence="10 11" key="1">
    <citation type="journal article" date="2020" name="Microorganisms">
        <title>Osmotic Adaptation and Compatible Solute Biosynthesis of Phototrophic Bacteria as Revealed from Genome Analyses.</title>
        <authorList>
            <person name="Imhoff J.F."/>
            <person name="Rahn T."/>
            <person name="Kunzel S."/>
            <person name="Keller A."/>
            <person name="Neulinger S.C."/>
        </authorList>
    </citation>
    <scope>NUCLEOTIDE SEQUENCE [LARGE SCALE GENOMIC DNA]</scope>
    <source>
        <strain evidence="10 11">DSM 15116</strain>
    </source>
</reference>
<comment type="caution">
    <text evidence="10">The sequence shown here is derived from an EMBL/GenBank/DDBJ whole genome shotgun (WGS) entry which is preliminary data.</text>
</comment>
<dbReference type="Proteomes" id="UP000738126">
    <property type="component" value="Unassembled WGS sequence"/>
</dbReference>
<evidence type="ECO:0000256" key="7">
    <source>
        <dbReference type="RuleBase" id="RU000320"/>
    </source>
</evidence>
<sequence>MSDPALLLLAPVLAPLAAAALLGGRLQPLGAGLLAAAPLTALLALIPGVEALHLPWLLLDTRLGPDALGRALLALAAPVAAAALLFAVAGSRGQPRRRGLLTALAVTTAALMGVLLAADLASLYFAYAAMTLAAYPLVAHARTPEAFRAGRVYLGMAVLAEAAVLAAVLLLAAEGGNAALTEVPALVAGHEHRTALVGLILAGFAVKAGVVPLHAWLALAHPAAPVPASALLSALLVKAALVAWWRLLPIGELALPAFGTALVAAGLLSSLYASLVGTAQRRAKTVLAYSTVSQMGLLTALVGLALHRAEAAPAAGAALAVFALHHGLAKGALFLACGLQGRRRGWYLLLPALALAGLPGSTGALAKAGLKQVGGGELGAALEPLLLAASALTTVLMARLLYLAWRGPGGADPAGRRLAVLALVALGLGGPWLAAAQLAPGLSGYALQPKAMVEALVPVLAGALLAAGGVALRRHLRLPRIPEGDWIKPALLAGARLRRAGRRGWRRLPAWRWRPSGAALLRGAGALEQRLASVAASGVLLLALLLALAALGALTGP</sequence>
<evidence type="ECO:0000256" key="4">
    <source>
        <dbReference type="ARBA" id="ARBA00022989"/>
    </source>
</evidence>
<feature type="transmembrane region" description="Helical" evidence="8">
    <location>
        <begin position="417"/>
        <end position="435"/>
    </location>
</feature>
<keyword evidence="5" id="KW-0560">Oxidoreductase</keyword>